<accession>A0A834ILP2</accession>
<dbReference type="OrthoDB" id="6747003at2759"/>
<keyword evidence="5" id="KW-1185">Reference proteome</keyword>
<dbReference type="AlphaFoldDB" id="A0A834ILP2"/>
<gene>
    <name evidence="4" type="ORF">GWI33_001046</name>
</gene>
<dbReference type="Proteomes" id="UP000625711">
    <property type="component" value="Unassembled WGS sequence"/>
</dbReference>
<feature type="region of interest" description="Disordered" evidence="3">
    <location>
        <begin position="1"/>
        <end position="50"/>
    </location>
</feature>
<feature type="compositionally biased region" description="Polar residues" evidence="3">
    <location>
        <begin position="71"/>
        <end position="88"/>
    </location>
</feature>
<dbReference type="PANTHER" id="PTHR32083">
    <property type="entry name" value="CILIA AND FLAGELLA-ASSOCIATED PROTEIN 58-RELATED"/>
    <property type="match status" value="1"/>
</dbReference>
<feature type="region of interest" description="Disordered" evidence="3">
    <location>
        <begin position="63"/>
        <end position="88"/>
    </location>
</feature>
<keyword evidence="1 2" id="KW-0175">Coiled coil</keyword>
<feature type="compositionally biased region" description="Basic and acidic residues" evidence="3">
    <location>
        <begin position="7"/>
        <end position="23"/>
    </location>
</feature>
<evidence type="ECO:0000313" key="5">
    <source>
        <dbReference type="Proteomes" id="UP000625711"/>
    </source>
</evidence>
<reference evidence="4" key="1">
    <citation type="submission" date="2020-08" db="EMBL/GenBank/DDBJ databases">
        <title>Genome sequencing and assembly of the red palm weevil Rhynchophorus ferrugineus.</title>
        <authorList>
            <person name="Dias G.B."/>
            <person name="Bergman C.M."/>
            <person name="Manee M."/>
        </authorList>
    </citation>
    <scope>NUCLEOTIDE SEQUENCE</scope>
    <source>
        <strain evidence="4">AA-2017</strain>
        <tissue evidence="4">Whole larva</tissue>
    </source>
</reference>
<sequence>MSSFIAHPEKECVTPRGHGDGDGIRQNLSARKRPPVPSARKFNARTPNDPTVRVKLESALNDMSTPARPVSTPTSNKKCLQKSASVAEITPTTNRSRKRIVRTPNDSFEIYATPRCLDKTSIQKKCRNEQFTCALFRRLILLAWRRCRLSKNALEESLNNREQQVNQLQMQIDVLSELRNFEGRKREESVTECQALKKAVELLEAENAQLNEENQNQQITVEVLQSEVKMMKSENNFLSDQTLKCRDAVAKMKNEKKLLDDELNRQQQEIASQKELIVHLEIIIQNLQKNLQVLESSYQIKEKKCAQLKSELKNQTEMNNSLSKELQSLNEEKSDISIKIEHLEMELNDYIESCQNLKEINNELTLEMNEIAQELTEEKKMNWLRNTKDFALMSLSTIHKISRVVLPVYFDIH</sequence>
<name>A0A834ILP2_RHYFE</name>
<dbReference type="EMBL" id="JAACXV010000124">
    <property type="protein sequence ID" value="KAF7283277.1"/>
    <property type="molecule type" value="Genomic_DNA"/>
</dbReference>
<evidence type="ECO:0000256" key="2">
    <source>
        <dbReference type="SAM" id="Coils"/>
    </source>
</evidence>
<proteinExistence type="predicted"/>
<feature type="coiled-coil region" evidence="2">
    <location>
        <begin position="151"/>
        <end position="381"/>
    </location>
</feature>
<comment type="caution">
    <text evidence="4">The sequence shown here is derived from an EMBL/GenBank/DDBJ whole genome shotgun (WGS) entry which is preliminary data.</text>
</comment>
<evidence type="ECO:0000256" key="3">
    <source>
        <dbReference type="SAM" id="MobiDB-lite"/>
    </source>
</evidence>
<organism evidence="4 5">
    <name type="scientific">Rhynchophorus ferrugineus</name>
    <name type="common">Red palm weevil</name>
    <name type="synonym">Curculio ferrugineus</name>
    <dbReference type="NCBI Taxonomy" id="354439"/>
    <lineage>
        <taxon>Eukaryota</taxon>
        <taxon>Metazoa</taxon>
        <taxon>Ecdysozoa</taxon>
        <taxon>Arthropoda</taxon>
        <taxon>Hexapoda</taxon>
        <taxon>Insecta</taxon>
        <taxon>Pterygota</taxon>
        <taxon>Neoptera</taxon>
        <taxon>Endopterygota</taxon>
        <taxon>Coleoptera</taxon>
        <taxon>Polyphaga</taxon>
        <taxon>Cucujiformia</taxon>
        <taxon>Curculionidae</taxon>
        <taxon>Dryophthorinae</taxon>
        <taxon>Rhynchophorus</taxon>
    </lineage>
</organism>
<evidence type="ECO:0000256" key="1">
    <source>
        <dbReference type="ARBA" id="ARBA00023054"/>
    </source>
</evidence>
<protein>
    <submittedName>
        <fullName evidence="4">Uncharacterized protein</fullName>
    </submittedName>
</protein>
<dbReference type="Gene3D" id="1.20.5.340">
    <property type="match status" value="1"/>
</dbReference>
<evidence type="ECO:0000313" key="4">
    <source>
        <dbReference type="EMBL" id="KAF7283277.1"/>
    </source>
</evidence>
<dbReference type="SUPFAM" id="SSF90257">
    <property type="entry name" value="Myosin rod fragments"/>
    <property type="match status" value="1"/>
</dbReference>